<comment type="caution">
    <text evidence="2">The sequence shown here is derived from an EMBL/GenBank/DDBJ whole genome shotgun (WGS) entry which is preliminary data.</text>
</comment>
<dbReference type="Gene3D" id="3.20.20.80">
    <property type="entry name" value="Glycosidases"/>
    <property type="match status" value="1"/>
</dbReference>
<dbReference type="SUPFAM" id="SSF51445">
    <property type="entry name" value="(Trans)glycosidases"/>
    <property type="match status" value="1"/>
</dbReference>
<accession>A0ABT8WMI7</accession>
<dbReference type="RefSeq" id="WP_303301503.1">
    <property type="nucleotide sequence ID" value="NZ_BAABDA010000050.1"/>
</dbReference>
<reference evidence="2" key="1">
    <citation type="submission" date="2023-07" db="EMBL/GenBank/DDBJ databases">
        <title>Two novel species in the genus Flavivirga.</title>
        <authorList>
            <person name="Kwon K."/>
        </authorList>
    </citation>
    <scope>NUCLEOTIDE SEQUENCE</scope>
    <source>
        <strain evidence="2">KACC 14158</strain>
    </source>
</reference>
<keyword evidence="1" id="KW-0732">Signal</keyword>
<evidence type="ECO:0000313" key="2">
    <source>
        <dbReference type="EMBL" id="MDO5974361.1"/>
    </source>
</evidence>
<sequence>MKKIVLIVLSFGCFIIACGGGSDNVNDDTIVESPILNEGGVSEFENVQPMTGIVVWDGNTNASSGAHTLEYSYMLYEDIVSEEGVYDWTVVEDKLNAIASRNHQAILRFRYAYVGELTSVPKYIKELPDYNETKGLSENKETWFPDWSHQELKDFTLAFFEKFAERYDDDNRLAFLQVGFGLWAEYHIYDGPFILGETFPSKDYQITFLNKLDAVFNNLHWSISIDAEDTNVTPLRTNTSLLDIPFGIFDDSFMSEEHGEVNEPRFNFFGTTRYQNAAIGGEFNYYTDYDQQNVLSPNGPHGESYESFANRFHISYMIGNDQYEYQTSDRIKEASINTGYKFEITKFEKTDNKSLLTVKNIGTAPIYYDTYLSINGNKSTTSLKTLMPNQESVFTINYDGNEDLTITCNRLLSGQVIDFKKSY</sequence>
<dbReference type="Proteomes" id="UP001176806">
    <property type="component" value="Unassembled WGS sequence"/>
</dbReference>
<dbReference type="PROSITE" id="PS51257">
    <property type="entry name" value="PROKAR_LIPOPROTEIN"/>
    <property type="match status" value="1"/>
</dbReference>
<dbReference type="EMBL" id="JAUOEL010000003">
    <property type="protein sequence ID" value="MDO5974361.1"/>
    <property type="molecule type" value="Genomic_DNA"/>
</dbReference>
<feature type="signal peptide" evidence="1">
    <location>
        <begin position="1"/>
        <end position="19"/>
    </location>
</feature>
<keyword evidence="3" id="KW-1185">Reference proteome</keyword>
<evidence type="ECO:0008006" key="4">
    <source>
        <dbReference type="Google" id="ProtNLM"/>
    </source>
</evidence>
<evidence type="ECO:0000313" key="3">
    <source>
        <dbReference type="Proteomes" id="UP001176806"/>
    </source>
</evidence>
<gene>
    <name evidence="2" type="ORF">Q4Q40_09215</name>
</gene>
<name>A0ABT8WMI7_9FLAO</name>
<feature type="chain" id="PRO_5047178228" description="DUF4832 domain-containing protein" evidence="1">
    <location>
        <begin position="20"/>
        <end position="423"/>
    </location>
</feature>
<proteinExistence type="predicted"/>
<evidence type="ECO:0000256" key="1">
    <source>
        <dbReference type="SAM" id="SignalP"/>
    </source>
</evidence>
<dbReference type="InterPro" id="IPR017853">
    <property type="entry name" value="GH"/>
</dbReference>
<organism evidence="2 3">
    <name type="scientific">Flavivirga jejuensis</name>
    <dbReference type="NCBI Taxonomy" id="870487"/>
    <lineage>
        <taxon>Bacteria</taxon>
        <taxon>Pseudomonadati</taxon>
        <taxon>Bacteroidota</taxon>
        <taxon>Flavobacteriia</taxon>
        <taxon>Flavobacteriales</taxon>
        <taxon>Flavobacteriaceae</taxon>
        <taxon>Flavivirga</taxon>
    </lineage>
</organism>
<protein>
    <recommendedName>
        <fullName evidence="4">DUF4832 domain-containing protein</fullName>
    </recommendedName>
</protein>